<evidence type="ECO:0000256" key="1">
    <source>
        <dbReference type="SAM" id="SignalP"/>
    </source>
</evidence>
<accession>A0AAW0DUA6</accession>
<protein>
    <submittedName>
        <fullName evidence="2">Uncharacterized protein</fullName>
    </submittedName>
</protein>
<name>A0AAW0DUA6_9AGAR</name>
<gene>
    <name evidence="2" type="ORF">VNI00_003645</name>
</gene>
<dbReference type="Proteomes" id="UP001383192">
    <property type="component" value="Unassembled WGS sequence"/>
</dbReference>
<comment type="caution">
    <text evidence="2">The sequence shown here is derived from an EMBL/GenBank/DDBJ whole genome shotgun (WGS) entry which is preliminary data.</text>
</comment>
<dbReference type="AlphaFoldDB" id="A0AAW0DUA6"/>
<keyword evidence="3" id="KW-1185">Reference proteome</keyword>
<evidence type="ECO:0000313" key="2">
    <source>
        <dbReference type="EMBL" id="KAK7054447.1"/>
    </source>
</evidence>
<organism evidence="2 3">
    <name type="scientific">Paramarasmius palmivorus</name>
    <dbReference type="NCBI Taxonomy" id="297713"/>
    <lineage>
        <taxon>Eukaryota</taxon>
        <taxon>Fungi</taxon>
        <taxon>Dikarya</taxon>
        <taxon>Basidiomycota</taxon>
        <taxon>Agaricomycotina</taxon>
        <taxon>Agaricomycetes</taxon>
        <taxon>Agaricomycetidae</taxon>
        <taxon>Agaricales</taxon>
        <taxon>Marasmiineae</taxon>
        <taxon>Marasmiaceae</taxon>
        <taxon>Paramarasmius</taxon>
    </lineage>
</organism>
<reference evidence="2 3" key="1">
    <citation type="submission" date="2024-01" db="EMBL/GenBank/DDBJ databases">
        <title>A draft genome for a cacao thread blight-causing isolate of Paramarasmius palmivorus.</title>
        <authorList>
            <person name="Baruah I.K."/>
            <person name="Bukari Y."/>
            <person name="Amoako-Attah I."/>
            <person name="Meinhardt L.W."/>
            <person name="Bailey B.A."/>
            <person name="Cohen S.P."/>
        </authorList>
    </citation>
    <scope>NUCLEOTIDE SEQUENCE [LARGE SCALE GENOMIC DNA]</scope>
    <source>
        <strain evidence="2 3">GH-12</strain>
    </source>
</reference>
<proteinExistence type="predicted"/>
<feature type="chain" id="PRO_5043877923" evidence="1">
    <location>
        <begin position="19"/>
        <end position="342"/>
    </location>
</feature>
<feature type="signal peptide" evidence="1">
    <location>
        <begin position="1"/>
        <end position="18"/>
    </location>
</feature>
<dbReference type="EMBL" id="JAYKXP010000009">
    <property type="protein sequence ID" value="KAK7054447.1"/>
    <property type="molecule type" value="Genomic_DNA"/>
</dbReference>
<sequence>MKLLLLGSLLSVATTLRAQVDCPTGTQPVQDKDGNWWCQTTDITCPGGASRAYFKTLETLDTVWCCPSARQLVIYDDQTKIGVCCDTGKVYVGDKPNGLCCNPGEIIQDGKCAVPPPPPPPGPGEGCPSQPNNACRLRKACGTAESNGLKYGTCYQISFPSLGNYQLGRGYNDRPNEYTQRGFVQNIPFKICKSTTDCGTGAVATADTFVIEDQIGPLDNAAGAKGWSNAADPNMVAITTTAASAGQFKGQTSCSACKCVVSLTGATQGLTLNGALSQEEVFGTGLGYRLSFRPNKGASVDLVFSEVPCKVGPILNKAAAASKTVGNIGQTIVAEPAQVPLA</sequence>
<evidence type="ECO:0000313" key="3">
    <source>
        <dbReference type="Proteomes" id="UP001383192"/>
    </source>
</evidence>
<keyword evidence="1" id="KW-0732">Signal</keyword>